<sequence>MSERIYEWGMTLHRRQRLLLEKARMDTRAYLLYGAARDEKAFIAQRYAAMLLCLNDVKKPCGACVSCVRASMHPDSIELRADSRATQVGVEEVRAFNASLFHKPFVGSFRIGILAEAEQLSHAAVNVLLKMLEDGPSHAVLILISDSLRSLPATVVSRCMLIKFNRLSNSEMNDFLDSQDCTAEQRSAAVSLSGGSVEVAKKLLSDQGVGYLSTTRKILALLTLSPSEAFTALPEMSLAPKKASQDTEENQSGAEEASVDILELLLHDLLVIKNGVPQAVHNTQLQQELITHASRTGSMQLLKQISLIHNYKEAARINPNIHLTLENVLLAGML</sequence>
<dbReference type="AlphaFoldDB" id="A0A1G2BR00"/>
<dbReference type="Proteomes" id="UP000178248">
    <property type="component" value="Unassembled WGS sequence"/>
</dbReference>
<comment type="catalytic activity">
    <reaction evidence="7">
        <text>DNA(n) + a 2'-deoxyribonucleoside 5'-triphosphate = DNA(n+1) + diphosphate</text>
        <dbReference type="Rhea" id="RHEA:22508"/>
        <dbReference type="Rhea" id="RHEA-COMP:17339"/>
        <dbReference type="Rhea" id="RHEA-COMP:17340"/>
        <dbReference type="ChEBI" id="CHEBI:33019"/>
        <dbReference type="ChEBI" id="CHEBI:61560"/>
        <dbReference type="ChEBI" id="CHEBI:173112"/>
        <dbReference type="EC" id="2.7.7.7"/>
    </reaction>
</comment>
<dbReference type="SUPFAM" id="SSF52540">
    <property type="entry name" value="P-loop containing nucleoside triphosphate hydrolases"/>
    <property type="match status" value="1"/>
</dbReference>
<dbReference type="STRING" id="1798551.A3B30_04195"/>
<dbReference type="GO" id="GO:0003677">
    <property type="term" value="F:DNA binding"/>
    <property type="evidence" value="ECO:0007669"/>
    <property type="project" value="InterPro"/>
</dbReference>
<keyword evidence="4" id="KW-0548">Nucleotidyltransferase</keyword>
<dbReference type="GO" id="GO:0009360">
    <property type="term" value="C:DNA polymerase III complex"/>
    <property type="evidence" value="ECO:0007669"/>
    <property type="project" value="InterPro"/>
</dbReference>
<dbReference type="InterPro" id="IPR050238">
    <property type="entry name" value="DNA_Rep/Repair_Clamp_Loader"/>
</dbReference>
<proteinExistence type="predicted"/>
<dbReference type="PANTHER" id="PTHR11669">
    <property type="entry name" value="REPLICATION FACTOR C / DNA POLYMERASE III GAMMA-TAU SUBUNIT"/>
    <property type="match status" value="1"/>
</dbReference>
<comment type="caution">
    <text evidence="9">The sequence shown here is derived from an EMBL/GenBank/DDBJ whole genome shotgun (WGS) entry which is preliminary data.</text>
</comment>
<protein>
    <recommendedName>
        <fullName evidence="2">DNA polymerase III subunit delta'</fullName>
        <ecNumber evidence="1">2.7.7.7</ecNumber>
    </recommendedName>
</protein>
<dbReference type="Pfam" id="PF09115">
    <property type="entry name" value="DNApol3-delta_C"/>
    <property type="match status" value="1"/>
</dbReference>
<feature type="domain" description="DNA polymerase III delta subunit C-terminal" evidence="8">
    <location>
        <begin position="248"/>
        <end position="330"/>
    </location>
</feature>
<evidence type="ECO:0000256" key="1">
    <source>
        <dbReference type="ARBA" id="ARBA00012417"/>
    </source>
</evidence>
<keyword evidence="5" id="KW-0235">DNA replication</keyword>
<dbReference type="GO" id="GO:0006261">
    <property type="term" value="P:DNA-templated DNA replication"/>
    <property type="evidence" value="ECO:0007669"/>
    <property type="project" value="TreeGrafter"/>
</dbReference>
<dbReference type="EC" id="2.7.7.7" evidence="1"/>
<dbReference type="Gene3D" id="3.40.50.300">
    <property type="entry name" value="P-loop containing nucleotide triphosphate hydrolases"/>
    <property type="match status" value="1"/>
</dbReference>
<organism evidence="9 10">
    <name type="scientific">Candidatus Komeilibacteria bacterium RIFCSPLOWO2_01_FULL_52_15</name>
    <dbReference type="NCBI Taxonomy" id="1798551"/>
    <lineage>
        <taxon>Bacteria</taxon>
        <taxon>Candidatus Komeiliibacteriota</taxon>
    </lineage>
</organism>
<accession>A0A1G2BR00</accession>
<dbReference type="InterPro" id="IPR027417">
    <property type="entry name" value="P-loop_NTPase"/>
</dbReference>
<dbReference type="GO" id="GO:0003887">
    <property type="term" value="F:DNA-directed DNA polymerase activity"/>
    <property type="evidence" value="ECO:0007669"/>
    <property type="project" value="UniProtKB-KW"/>
</dbReference>
<keyword evidence="6" id="KW-0239">DNA-directed DNA polymerase</keyword>
<evidence type="ECO:0000313" key="10">
    <source>
        <dbReference type="Proteomes" id="UP000178248"/>
    </source>
</evidence>
<evidence type="ECO:0000256" key="2">
    <source>
        <dbReference type="ARBA" id="ARBA00014363"/>
    </source>
</evidence>
<dbReference type="PANTHER" id="PTHR11669:SF8">
    <property type="entry name" value="DNA POLYMERASE III SUBUNIT DELTA"/>
    <property type="match status" value="1"/>
</dbReference>
<dbReference type="InterPro" id="IPR015199">
    <property type="entry name" value="DNA_pol_III_delta_C"/>
</dbReference>
<gene>
    <name evidence="9" type="ORF">A3B30_04195</name>
</gene>
<evidence type="ECO:0000259" key="8">
    <source>
        <dbReference type="Pfam" id="PF09115"/>
    </source>
</evidence>
<evidence type="ECO:0000256" key="4">
    <source>
        <dbReference type="ARBA" id="ARBA00022695"/>
    </source>
</evidence>
<evidence type="ECO:0000256" key="3">
    <source>
        <dbReference type="ARBA" id="ARBA00022679"/>
    </source>
</evidence>
<evidence type="ECO:0000256" key="7">
    <source>
        <dbReference type="ARBA" id="ARBA00049244"/>
    </source>
</evidence>
<dbReference type="Pfam" id="PF13177">
    <property type="entry name" value="DNA_pol3_delta2"/>
    <property type="match status" value="1"/>
</dbReference>
<evidence type="ECO:0000256" key="5">
    <source>
        <dbReference type="ARBA" id="ARBA00022705"/>
    </source>
</evidence>
<keyword evidence="3" id="KW-0808">Transferase</keyword>
<dbReference type="EMBL" id="MHKM01000024">
    <property type="protein sequence ID" value="OGY91276.1"/>
    <property type="molecule type" value="Genomic_DNA"/>
</dbReference>
<evidence type="ECO:0000313" key="9">
    <source>
        <dbReference type="EMBL" id="OGY91276.1"/>
    </source>
</evidence>
<reference evidence="9 10" key="1">
    <citation type="journal article" date="2016" name="Nat. Commun.">
        <title>Thousands of microbial genomes shed light on interconnected biogeochemical processes in an aquifer system.</title>
        <authorList>
            <person name="Anantharaman K."/>
            <person name="Brown C.T."/>
            <person name="Hug L.A."/>
            <person name="Sharon I."/>
            <person name="Castelle C.J."/>
            <person name="Probst A.J."/>
            <person name="Thomas B.C."/>
            <person name="Singh A."/>
            <person name="Wilkins M.J."/>
            <person name="Karaoz U."/>
            <person name="Brodie E.L."/>
            <person name="Williams K.H."/>
            <person name="Hubbard S.S."/>
            <person name="Banfield J.F."/>
        </authorList>
    </citation>
    <scope>NUCLEOTIDE SEQUENCE [LARGE SCALE GENOMIC DNA]</scope>
</reference>
<evidence type="ECO:0000256" key="6">
    <source>
        <dbReference type="ARBA" id="ARBA00022932"/>
    </source>
</evidence>
<name>A0A1G2BR00_9BACT</name>